<evidence type="ECO:0000256" key="2">
    <source>
        <dbReference type="ARBA" id="ARBA00022723"/>
    </source>
</evidence>
<evidence type="ECO:0000256" key="1">
    <source>
        <dbReference type="ARBA" id="ARBA00022485"/>
    </source>
</evidence>
<evidence type="ECO:0000259" key="6">
    <source>
        <dbReference type="Pfam" id="PF00330"/>
    </source>
</evidence>
<dbReference type="PANTHER" id="PTHR43822">
    <property type="entry name" value="HOMOACONITASE, MITOCHONDRIAL-RELATED"/>
    <property type="match status" value="1"/>
</dbReference>
<dbReference type="NCBIfam" id="TIGR01343">
    <property type="entry name" value="hacA_fam"/>
    <property type="match status" value="1"/>
</dbReference>
<dbReference type="Proteomes" id="UP000187822">
    <property type="component" value="Chromosome I"/>
</dbReference>
<keyword evidence="3" id="KW-0408">Iron</keyword>
<keyword evidence="4" id="KW-0411">Iron-sulfur</keyword>
<dbReference type="NCBIfam" id="NF001614">
    <property type="entry name" value="PRK00402.1"/>
    <property type="match status" value="1"/>
</dbReference>
<dbReference type="InterPro" id="IPR006251">
    <property type="entry name" value="Homoacnase/IPMdehydase_lsu"/>
</dbReference>
<keyword evidence="9" id="KW-1185">Reference proteome</keyword>
<dbReference type="RefSeq" id="WP_021790429.1">
    <property type="nucleotide sequence ID" value="NZ_LT671858.1"/>
</dbReference>
<sequence length="412" mass="44623">MHFLVVRTQKTAAEKIFSEKSGMDAHSGEYVWAVPDLVYMHDVLGPSSIKALREISGGKTRYKGRVIVVNDHIFPPKDIESSNNIKNMNETSESEGWETIPFGEGIEHTLLIENGIIKPGMLVVGTDSHTVTAGAAGAMGVGLGSTDIGSLLAMGKQWFKVPETILLNVYGRKGKYITGKDLILMVLKDIGVNGANYASMEFHLQKDTSFNMDDDLSIANMTVEAGAKTCIVKNSSILESNEFPESDAGSEYTEKQYDISELEPQISMPYSPGNVTDARELEGTEVNQVYIGNCSNGTISDLREAASVLKGRRVKKDVKMIIIPATRKIFKQAISEGLIDIFIDSGATVGPSTCGACAGLHMGVLAENEVCITNINRNFRGRMGHPTSKVYLANSYVSAESAVKGYIHVPGE</sequence>
<dbReference type="PRINTS" id="PR00415">
    <property type="entry name" value="ACONITASE"/>
</dbReference>
<evidence type="ECO:0000256" key="3">
    <source>
        <dbReference type="ARBA" id="ARBA00023004"/>
    </source>
</evidence>
<reference evidence="8" key="3">
    <citation type="submission" date="2016-06" db="EMBL/GenBank/DDBJ databases">
        <authorList>
            <person name="Olsen C.W."/>
            <person name="Carey S."/>
            <person name="Hinshaw L."/>
            <person name="Karasin A.I."/>
        </authorList>
    </citation>
    <scope>NUCLEOTIDE SEQUENCE [LARGE SCALE GENOMIC DNA]</scope>
    <source>
        <strain evidence="8">PM4</strain>
    </source>
</reference>
<evidence type="ECO:0000313" key="10">
    <source>
        <dbReference type="Proteomes" id="UP000195607"/>
    </source>
</evidence>
<dbReference type="PANTHER" id="PTHR43822:SF16">
    <property type="entry name" value="3-ISOPROPYLMALATE DEHYDRATASE LARGE SUBUNIT 2"/>
    <property type="match status" value="1"/>
</dbReference>
<keyword evidence="1" id="KW-0004">4Fe-4S</keyword>
<dbReference type="InterPro" id="IPR036008">
    <property type="entry name" value="Aconitase_4Fe-4S_dom"/>
</dbReference>
<dbReference type="GO" id="GO:0003861">
    <property type="term" value="F:3-isopropylmalate dehydratase activity"/>
    <property type="evidence" value="ECO:0007669"/>
    <property type="project" value="InterPro"/>
</dbReference>
<evidence type="ECO:0000313" key="9">
    <source>
        <dbReference type="Proteomes" id="UP000187822"/>
    </source>
</evidence>
<name>A0A1N5W7V3_9ARCH</name>
<protein>
    <submittedName>
        <fullName evidence="7">3-isopropylmalate dehydratase large subunit</fullName>
    </submittedName>
</protein>
<proteinExistence type="predicted"/>
<dbReference type="GeneID" id="41588946"/>
<dbReference type="GO" id="GO:0046872">
    <property type="term" value="F:metal ion binding"/>
    <property type="evidence" value="ECO:0007669"/>
    <property type="project" value="UniProtKB-KW"/>
</dbReference>
<reference evidence="9" key="2">
    <citation type="submission" date="2016-06" db="EMBL/GenBank/DDBJ databases">
        <authorList>
            <person name="Toshchakov V.S."/>
        </authorList>
    </citation>
    <scope>NUCLEOTIDE SEQUENCE [LARGE SCALE GENOMIC DNA]</scope>
    <source>
        <strain>PM4 (JCM 30641</strain>
        <strain evidence="9">\VKM B-2940)</strain>
    </source>
</reference>
<feature type="domain" description="Aconitase/3-isopropylmalate dehydratase large subunit alpha/beta/alpha" evidence="6">
    <location>
        <begin position="15"/>
        <end position="233"/>
    </location>
</feature>
<accession>A0A1N5W7V3</accession>
<evidence type="ECO:0000313" key="7">
    <source>
        <dbReference type="EMBL" id="SIM81336.1"/>
    </source>
</evidence>
<dbReference type="STRING" id="1673428.CPM_1675"/>
<evidence type="ECO:0000256" key="5">
    <source>
        <dbReference type="ARBA" id="ARBA00023239"/>
    </source>
</evidence>
<dbReference type="EMBL" id="LT719092">
    <property type="protein sequence ID" value="SJK85461.1"/>
    <property type="molecule type" value="Genomic_DNA"/>
</dbReference>
<dbReference type="InterPro" id="IPR011826">
    <property type="entry name" value="HAcnase/IPMdehydase_lsu_prok"/>
</dbReference>
<dbReference type="GO" id="GO:0051539">
    <property type="term" value="F:4 iron, 4 sulfur cluster binding"/>
    <property type="evidence" value="ECO:0007669"/>
    <property type="project" value="UniProtKB-KW"/>
</dbReference>
<feature type="domain" description="Aconitase/3-isopropylmalate dehydratase large subunit alpha/beta/alpha" evidence="6">
    <location>
        <begin position="278"/>
        <end position="405"/>
    </location>
</feature>
<dbReference type="GO" id="GO:0009098">
    <property type="term" value="P:L-leucine biosynthetic process"/>
    <property type="evidence" value="ECO:0007669"/>
    <property type="project" value="InterPro"/>
</dbReference>
<evidence type="ECO:0000256" key="4">
    <source>
        <dbReference type="ARBA" id="ARBA00023014"/>
    </source>
</evidence>
<dbReference type="NCBIfam" id="TIGR02086">
    <property type="entry name" value="IPMI_arch"/>
    <property type="match status" value="1"/>
</dbReference>
<dbReference type="AlphaFoldDB" id="A0A1N5W7V3"/>
<keyword evidence="5" id="KW-0456">Lyase</keyword>
<evidence type="ECO:0000313" key="8">
    <source>
        <dbReference type="EMBL" id="SJK85461.1"/>
    </source>
</evidence>
<dbReference type="Pfam" id="PF00330">
    <property type="entry name" value="Aconitase"/>
    <property type="match status" value="2"/>
</dbReference>
<dbReference type="Proteomes" id="UP000195607">
    <property type="component" value="Chromosome I"/>
</dbReference>
<dbReference type="InterPro" id="IPR050067">
    <property type="entry name" value="IPM_dehydratase_rel_enz"/>
</dbReference>
<dbReference type="SUPFAM" id="SSF53732">
    <property type="entry name" value="Aconitase iron-sulfur domain"/>
    <property type="match status" value="1"/>
</dbReference>
<gene>
    <name evidence="8" type="ORF">CPM_1675</name>
    <name evidence="7" type="ORF">CSP5_1704</name>
</gene>
<reference evidence="7 10" key="1">
    <citation type="submission" date="2016-04" db="EMBL/GenBank/DDBJ databases">
        <authorList>
            <person name="Evans L.H."/>
            <person name="Alamgir A."/>
            <person name="Owens N."/>
            <person name="Weber N.D."/>
            <person name="Virtaneva K."/>
            <person name="Barbian K."/>
            <person name="Babar A."/>
            <person name="Rosenke K."/>
        </authorList>
    </citation>
    <scope>NUCLEOTIDE SEQUENCE [LARGE SCALE GENOMIC DNA]</scope>
    <source>
        <strain evidence="7">S5</strain>
        <strain evidence="10">S5(T) (JCM 30642 \VKM B-2941)</strain>
    </source>
</reference>
<dbReference type="InterPro" id="IPR015931">
    <property type="entry name" value="Acnase/IPM_dHydase_lsu_aba_1/3"/>
</dbReference>
<dbReference type="Gene3D" id="3.30.499.10">
    <property type="entry name" value="Aconitase, domain 3"/>
    <property type="match status" value="2"/>
</dbReference>
<dbReference type="InterPro" id="IPR001030">
    <property type="entry name" value="Acoase/IPM_deHydtase_lsu_aba"/>
</dbReference>
<dbReference type="EMBL" id="LT671858">
    <property type="protein sequence ID" value="SIM81336.1"/>
    <property type="molecule type" value="Genomic_DNA"/>
</dbReference>
<keyword evidence="2" id="KW-0479">Metal-binding</keyword>
<organism evidence="7 10">
    <name type="scientific">Cuniculiplasma divulgatum</name>
    <dbReference type="NCBI Taxonomy" id="1673428"/>
    <lineage>
        <taxon>Archaea</taxon>
        <taxon>Methanobacteriati</taxon>
        <taxon>Thermoplasmatota</taxon>
        <taxon>Thermoplasmata</taxon>
        <taxon>Thermoplasmatales</taxon>
        <taxon>Cuniculiplasmataceae</taxon>
        <taxon>Cuniculiplasma</taxon>
    </lineage>
</organism>
<dbReference type="KEGG" id="cdiv:CPM_1675"/>